<dbReference type="GO" id="GO:0045454">
    <property type="term" value="P:cell redox homeostasis"/>
    <property type="evidence" value="ECO:0007669"/>
    <property type="project" value="TreeGrafter"/>
</dbReference>
<dbReference type="InterPro" id="IPR036249">
    <property type="entry name" value="Thioredoxin-like_sf"/>
</dbReference>
<keyword evidence="4" id="KW-0049">Antioxidant</keyword>
<sequence length="163" mass="16908">MIETGQSIPDLPTRLVSGGEIEETSTHTVLGDGCVVLFTVPGAFTPTCHQQHLTSFVDNASKLRAAGVDRIVCASVNDAHVLKAWAQASDASDIAFLADGNAELAEATGLARDMSTGGMGTRFTRAAMILEDGVVKHLFVEEARGVTGSGAQAILIALEAARA</sequence>
<dbReference type="Proteomes" id="UP000646579">
    <property type="component" value="Unassembled WGS sequence"/>
</dbReference>
<gene>
    <name evidence="6" type="ORF">GCM10007989_27960</name>
</gene>
<dbReference type="InterPro" id="IPR013740">
    <property type="entry name" value="Redoxin"/>
</dbReference>
<dbReference type="EC" id="1.11.1.27" evidence="4"/>
<keyword evidence="1 4" id="KW-0575">Peroxidase</keyword>
<comment type="similarity">
    <text evidence="4">Belongs to the peroxiredoxin family. Prx5 subfamily.</text>
</comment>
<name>A0A918VWP6_9HYPH</name>
<dbReference type="GO" id="GO:0005737">
    <property type="term" value="C:cytoplasm"/>
    <property type="evidence" value="ECO:0007669"/>
    <property type="project" value="TreeGrafter"/>
</dbReference>
<accession>A0A918VWP6</accession>
<proteinExistence type="inferred from homology"/>
<dbReference type="Pfam" id="PF08534">
    <property type="entry name" value="Redoxin"/>
    <property type="match status" value="1"/>
</dbReference>
<dbReference type="RefSeq" id="WP_189426346.1">
    <property type="nucleotide sequence ID" value="NZ_BMZE01000003.1"/>
</dbReference>
<dbReference type="PANTHER" id="PTHR10430:SF16">
    <property type="entry name" value="PEROXIREDOXIN-5, MITOCHONDRIAL"/>
    <property type="match status" value="1"/>
</dbReference>
<feature type="domain" description="Thioredoxin" evidence="5">
    <location>
        <begin position="2"/>
        <end position="163"/>
    </location>
</feature>
<reference evidence="6" key="2">
    <citation type="submission" date="2020-09" db="EMBL/GenBank/DDBJ databases">
        <authorList>
            <person name="Sun Q."/>
            <person name="Kim S."/>
        </authorList>
    </citation>
    <scope>NUCLEOTIDE SEQUENCE</scope>
    <source>
        <strain evidence="6">KCTC 32437</strain>
    </source>
</reference>
<evidence type="ECO:0000313" key="6">
    <source>
        <dbReference type="EMBL" id="GHA30538.1"/>
    </source>
</evidence>
<evidence type="ECO:0000313" key="7">
    <source>
        <dbReference type="Proteomes" id="UP000646579"/>
    </source>
</evidence>
<evidence type="ECO:0000256" key="2">
    <source>
        <dbReference type="ARBA" id="ARBA00023002"/>
    </source>
</evidence>
<evidence type="ECO:0000256" key="4">
    <source>
        <dbReference type="RuleBase" id="RU366011"/>
    </source>
</evidence>
<dbReference type="Gene3D" id="3.40.30.10">
    <property type="entry name" value="Glutaredoxin"/>
    <property type="match status" value="1"/>
</dbReference>
<reference evidence="6" key="1">
    <citation type="journal article" date="2014" name="Int. J. Syst. Evol. Microbiol.">
        <title>Complete genome sequence of Corynebacterium casei LMG S-19264T (=DSM 44701T), isolated from a smear-ripened cheese.</title>
        <authorList>
            <consortium name="US DOE Joint Genome Institute (JGI-PGF)"/>
            <person name="Walter F."/>
            <person name="Albersmeier A."/>
            <person name="Kalinowski J."/>
            <person name="Ruckert C."/>
        </authorList>
    </citation>
    <scope>NUCLEOTIDE SEQUENCE</scope>
    <source>
        <strain evidence="6">KCTC 32437</strain>
    </source>
</reference>
<keyword evidence="2 4" id="KW-0560">Oxidoreductase</keyword>
<dbReference type="EMBL" id="BMZE01000003">
    <property type="protein sequence ID" value="GHA30538.1"/>
    <property type="molecule type" value="Genomic_DNA"/>
</dbReference>
<comment type="caution">
    <text evidence="6">The sequence shown here is derived from an EMBL/GenBank/DDBJ whole genome shotgun (WGS) entry which is preliminary data.</text>
</comment>
<dbReference type="PANTHER" id="PTHR10430">
    <property type="entry name" value="PEROXIREDOXIN"/>
    <property type="match status" value="1"/>
</dbReference>
<dbReference type="InterPro" id="IPR037944">
    <property type="entry name" value="PRX5-like"/>
</dbReference>
<dbReference type="GO" id="GO:0034599">
    <property type="term" value="P:cellular response to oxidative stress"/>
    <property type="evidence" value="ECO:0007669"/>
    <property type="project" value="InterPro"/>
</dbReference>
<protein>
    <recommendedName>
        <fullName evidence="4">Glutathione-dependent peroxiredoxin</fullName>
        <ecNumber evidence="4">1.11.1.27</ecNumber>
    </recommendedName>
</protein>
<dbReference type="GO" id="GO:0042744">
    <property type="term" value="P:hydrogen peroxide catabolic process"/>
    <property type="evidence" value="ECO:0007669"/>
    <property type="project" value="TreeGrafter"/>
</dbReference>
<dbReference type="InterPro" id="IPR013766">
    <property type="entry name" value="Thioredoxin_domain"/>
</dbReference>
<dbReference type="AlphaFoldDB" id="A0A918VWP6"/>
<evidence type="ECO:0000256" key="3">
    <source>
        <dbReference type="PIRSR" id="PIRSR637944-1"/>
    </source>
</evidence>
<dbReference type="SUPFAM" id="SSF52833">
    <property type="entry name" value="Thioredoxin-like"/>
    <property type="match status" value="1"/>
</dbReference>
<keyword evidence="7" id="KW-1185">Reference proteome</keyword>
<comment type="function">
    <text evidence="4">Thiol-specific peroxidase that catalyzes the reduction of hydrogen peroxide and organic hydroperoxides to water and alcohols, respectively. Plays a role in cell protection against oxidative stress by detoxifying peroxides.</text>
</comment>
<evidence type="ECO:0000256" key="1">
    <source>
        <dbReference type="ARBA" id="ARBA00022559"/>
    </source>
</evidence>
<dbReference type="GO" id="GO:0008379">
    <property type="term" value="F:thioredoxin peroxidase activity"/>
    <property type="evidence" value="ECO:0007669"/>
    <property type="project" value="InterPro"/>
</dbReference>
<dbReference type="PROSITE" id="PS51352">
    <property type="entry name" value="THIOREDOXIN_2"/>
    <property type="match status" value="1"/>
</dbReference>
<comment type="catalytic activity">
    <reaction evidence="4">
        <text>a hydroperoxide + 2 glutathione = an alcohol + glutathione disulfide + H2O</text>
        <dbReference type="Rhea" id="RHEA:62632"/>
        <dbReference type="ChEBI" id="CHEBI:15377"/>
        <dbReference type="ChEBI" id="CHEBI:30879"/>
        <dbReference type="ChEBI" id="CHEBI:35924"/>
        <dbReference type="ChEBI" id="CHEBI:57925"/>
        <dbReference type="ChEBI" id="CHEBI:58297"/>
        <dbReference type="EC" id="1.11.1.27"/>
    </reaction>
</comment>
<keyword evidence="4" id="KW-0676">Redox-active center</keyword>
<dbReference type="CDD" id="cd03013">
    <property type="entry name" value="PRX5_like"/>
    <property type="match status" value="1"/>
</dbReference>
<feature type="active site" description="Cysteine sulfenic acid (-SOH) intermediate" evidence="3">
    <location>
        <position position="48"/>
    </location>
</feature>
<evidence type="ECO:0000259" key="5">
    <source>
        <dbReference type="PROSITE" id="PS51352"/>
    </source>
</evidence>
<organism evidence="6 7">
    <name type="scientific">Devosia pacifica</name>
    <dbReference type="NCBI Taxonomy" id="1335967"/>
    <lineage>
        <taxon>Bacteria</taxon>
        <taxon>Pseudomonadati</taxon>
        <taxon>Pseudomonadota</taxon>
        <taxon>Alphaproteobacteria</taxon>
        <taxon>Hyphomicrobiales</taxon>
        <taxon>Devosiaceae</taxon>
        <taxon>Devosia</taxon>
    </lineage>
</organism>